<feature type="compositionally biased region" description="Basic and acidic residues" evidence="1">
    <location>
        <begin position="411"/>
        <end position="420"/>
    </location>
</feature>
<feature type="region of interest" description="Disordered" evidence="1">
    <location>
        <begin position="342"/>
        <end position="363"/>
    </location>
</feature>
<dbReference type="STRING" id="1810919.A0A3D8T408"/>
<gene>
    <name evidence="2" type="ORF">DSM5745_00607</name>
</gene>
<dbReference type="RefSeq" id="XP_026608468.1">
    <property type="nucleotide sequence ID" value="XM_026742623.1"/>
</dbReference>
<feature type="region of interest" description="Disordered" evidence="1">
    <location>
        <begin position="387"/>
        <end position="471"/>
    </location>
</feature>
<feature type="compositionally biased region" description="Polar residues" evidence="1">
    <location>
        <begin position="283"/>
        <end position="302"/>
    </location>
</feature>
<proteinExistence type="predicted"/>
<dbReference type="AlphaFoldDB" id="A0A3D8T408"/>
<protein>
    <submittedName>
        <fullName evidence="2">Uncharacterized protein</fullName>
    </submittedName>
</protein>
<feature type="compositionally biased region" description="Low complexity" evidence="1">
    <location>
        <begin position="178"/>
        <end position="195"/>
    </location>
</feature>
<feature type="region of interest" description="Disordered" evidence="1">
    <location>
        <begin position="84"/>
        <end position="113"/>
    </location>
</feature>
<keyword evidence="3" id="KW-1185">Reference proteome</keyword>
<evidence type="ECO:0000256" key="1">
    <source>
        <dbReference type="SAM" id="MobiDB-lite"/>
    </source>
</evidence>
<feature type="compositionally biased region" description="Basic and acidic residues" evidence="1">
    <location>
        <begin position="303"/>
        <end position="316"/>
    </location>
</feature>
<dbReference type="OrthoDB" id="5863171at2759"/>
<feature type="compositionally biased region" description="Polar residues" evidence="1">
    <location>
        <begin position="196"/>
        <end position="212"/>
    </location>
</feature>
<evidence type="ECO:0000313" key="2">
    <source>
        <dbReference type="EMBL" id="RDW93285.1"/>
    </source>
</evidence>
<organism evidence="2 3">
    <name type="scientific">Aspergillus mulundensis</name>
    <dbReference type="NCBI Taxonomy" id="1810919"/>
    <lineage>
        <taxon>Eukaryota</taxon>
        <taxon>Fungi</taxon>
        <taxon>Dikarya</taxon>
        <taxon>Ascomycota</taxon>
        <taxon>Pezizomycotina</taxon>
        <taxon>Eurotiomycetes</taxon>
        <taxon>Eurotiomycetidae</taxon>
        <taxon>Eurotiales</taxon>
        <taxon>Aspergillaceae</taxon>
        <taxon>Aspergillus</taxon>
        <taxon>Aspergillus subgen. Nidulantes</taxon>
    </lineage>
</organism>
<name>A0A3D8T408_9EURO</name>
<feature type="compositionally biased region" description="Polar residues" evidence="1">
    <location>
        <begin position="95"/>
        <end position="113"/>
    </location>
</feature>
<sequence>MSQQNGVFPSLASIEAAPPTHGSETRSTTGSLSYSHPSTSYNSPTRPHGSTSNRSGTISTRVHIPKLSAATTELLARIAGNIKGTQQKVRRDDQTPISLNPSPLSLNQNTQNSKFRRAGRMRFSSIIIELPEPPFVYPSRVEAPAVAPSPAPESQPPSNGINGALSEPDGLVNIASKPSVPSPTSTAAPAVPQVPEQTQLPSNQLRSSNDLNGSLIKADNSTNAVLRPSVPHSASLPGQVRSEEPAHTQPPSENQSLSSSVIDGALAKHSSAHNDPSPAVLYPTQTPLPVGPSTHTLLPSHRTSSDNVHDSSAKTDDLVNIAPGPLVADLSPAPAPVPKVLVGIQPSSGHQPPRPSAPSAPLARVPTILKVPSSYLLRLSTTAPSKATFTASQRRGSGIRKSGSNKRKRGHDSDGEDIIRAVDSSSDESDIAPTATQTTSGRQVKRPSLYVPSPLTPALPRESSSLVGTSDRAKGLHPATLSCTAMGAIAHGISTVMTRPSRMR</sequence>
<evidence type="ECO:0000313" key="3">
    <source>
        <dbReference type="Proteomes" id="UP000256690"/>
    </source>
</evidence>
<comment type="caution">
    <text evidence="2">The sequence shown here is derived from an EMBL/GenBank/DDBJ whole genome shotgun (WGS) entry which is preliminary data.</text>
</comment>
<feature type="compositionally biased region" description="Polar residues" evidence="1">
    <location>
        <begin position="249"/>
        <end position="261"/>
    </location>
</feature>
<dbReference type="Proteomes" id="UP000256690">
    <property type="component" value="Unassembled WGS sequence"/>
</dbReference>
<feature type="compositionally biased region" description="Polar residues" evidence="1">
    <location>
        <begin position="25"/>
        <end position="58"/>
    </location>
</feature>
<reference evidence="2 3" key="1">
    <citation type="journal article" date="2018" name="IMA Fungus">
        <title>IMA Genome-F 9: Draft genome sequence of Annulohypoxylon stygium, Aspergillus mulundensis, Berkeleyomyces basicola (syn. Thielaviopsis basicola), Ceratocystis smalleyi, two Cercospora beticola strains, Coleophoma cylindrospora, Fusarium fracticaudum, Phialophora cf. hyalina, and Morchella septimelata.</title>
        <authorList>
            <person name="Wingfield B.D."/>
            <person name="Bills G.F."/>
            <person name="Dong Y."/>
            <person name="Huang W."/>
            <person name="Nel W.J."/>
            <person name="Swalarsk-Parry B.S."/>
            <person name="Vaghefi N."/>
            <person name="Wilken P.M."/>
            <person name="An Z."/>
            <person name="de Beer Z.W."/>
            <person name="De Vos L."/>
            <person name="Chen L."/>
            <person name="Duong T.A."/>
            <person name="Gao Y."/>
            <person name="Hammerbacher A."/>
            <person name="Kikkert J.R."/>
            <person name="Li Y."/>
            <person name="Li H."/>
            <person name="Li K."/>
            <person name="Li Q."/>
            <person name="Liu X."/>
            <person name="Ma X."/>
            <person name="Naidoo K."/>
            <person name="Pethybridge S.J."/>
            <person name="Sun J."/>
            <person name="Steenkamp E.T."/>
            <person name="van der Nest M.A."/>
            <person name="van Wyk S."/>
            <person name="Wingfield M.J."/>
            <person name="Xiong C."/>
            <person name="Yue Q."/>
            <person name="Zhang X."/>
        </authorList>
    </citation>
    <scope>NUCLEOTIDE SEQUENCE [LARGE SCALE GENOMIC DNA]</scope>
    <source>
        <strain evidence="2 3">DSM 5745</strain>
    </source>
</reference>
<accession>A0A3D8T408</accession>
<dbReference type="EMBL" id="PVWQ01000001">
    <property type="protein sequence ID" value="RDW93285.1"/>
    <property type="molecule type" value="Genomic_DNA"/>
</dbReference>
<feature type="region of interest" description="Disordered" evidence="1">
    <location>
        <begin position="145"/>
        <end position="316"/>
    </location>
</feature>
<dbReference type="GeneID" id="38110977"/>
<feature type="region of interest" description="Disordered" evidence="1">
    <location>
        <begin position="1"/>
        <end position="58"/>
    </location>
</feature>